<keyword evidence="6" id="KW-0732">Signal</keyword>
<dbReference type="PROSITE" id="PS00170">
    <property type="entry name" value="CSA_PPIASE_1"/>
    <property type="match status" value="1"/>
</dbReference>
<keyword evidence="9" id="KW-1185">Reference proteome</keyword>
<keyword evidence="5" id="KW-0472">Membrane</keyword>
<keyword evidence="3" id="KW-0697">Rotamase</keyword>
<accession>A0ABR1K692</accession>
<evidence type="ECO:0000313" key="9">
    <source>
        <dbReference type="Proteomes" id="UP001498398"/>
    </source>
</evidence>
<feature type="chain" id="PRO_5047285457" description="peptidylprolyl isomerase" evidence="6">
    <location>
        <begin position="28"/>
        <end position="308"/>
    </location>
</feature>
<evidence type="ECO:0000256" key="1">
    <source>
        <dbReference type="ARBA" id="ARBA00000971"/>
    </source>
</evidence>
<evidence type="ECO:0000256" key="3">
    <source>
        <dbReference type="ARBA" id="ARBA00023110"/>
    </source>
</evidence>
<keyword evidence="5" id="KW-1133">Transmembrane helix</keyword>
<evidence type="ECO:0000256" key="2">
    <source>
        <dbReference type="ARBA" id="ARBA00013194"/>
    </source>
</evidence>
<proteinExistence type="predicted"/>
<evidence type="ECO:0000256" key="5">
    <source>
        <dbReference type="SAM" id="Phobius"/>
    </source>
</evidence>
<dbReference type="CDD" id="cd01926">
    <property type="entry name" value="cyclophilin_ABH_like"/>
    <property type="match status" value="1"/>
</dbReference>
<dbReference type="InterPro" id="IPR029000">
    <property type="entry name" value="Cyclophilin-like_dom_sf"/>
</dbReference>
<sequence length="308" mass="33519">MFNLRRVSVLFLVISLASLFCVQNVEAAKGPKITHKVYFDIKHGDTELGRVTMGLFGGTVPKTVENFRALTTGKRKDGTELGFGYKGSKFHRVIKDFMIQGGDFTKGDGTGGKSIYGDRFADENFKLRHTGPGFLSMANAGKDTNGSQFFITTVVTSWLDGRHVVFGKVLDGMDIVHAIENVKKGASDRPVEDVIIVDCGELEVEVETDADGNQVDNVDITSTIPPEITGVETAAPTDAVESETNGAASEIPDVEGPSFFRLAFFGLLLCGIIGGALYWFGGVRKFKEIWANSRRGRYSKVNADDVEK</sequence>
<reference evidence="8 9" key="1">
    <citation type="submission" date="2024-01" db="EMBL/GenBank/DDBJ databases">
        <title>A draft genome for the cacao thread blight pathogen Marasmiellus scandens.</title>
        <authorList>
            <person name="Baruah I.K."/>
            <person name="Leung J."/>
            <person name="Bukari Y."/>
            <person name="Amoako-Attah I."/>
            <person name="Meinhardt L.W."/>
            <person name="Bailey B.A."/>
            <person name="Cohen S.P."/>
        </authorList>
    </citation>
    <scope>NUCLEOTIDE SEQUENCE [LARGE SCALE GENOMIC DNA]</scope>
    <source>
        <strain evidence="8 9">GH-19</strain>
    </source>
</reference>
<protein>
    <recommendedName>
        <fullName evidence="2">peptidylprolyl isomerase</fullName>
        <ecNumber evidence="2">5.2.1.8</ecNumber>
    </recommendedName>
</protein>
<dbReference type="PANTHER" id="PTHR11071">
    <property type="entry name" value="PEPTIDYL-PROLYL CIS-TRANS ISOMERASE"/>
    <property type="match status" value="1"/>
</dbReference>
<name>A0ABR1K692_9AGAR</name>
<dbReference type="PROSITE" id="PS50072">
    <property type="entry name" value="CSA_PPIASE_2"/>
    <property type="match status" value="1"/>
</dbReference>
<dbReference type="InterPro" id="IPR002130">
    <property type="entry name" value="Cyclophilin-type_PPIase_dom"/>
</dbReference>
<comment type="caution">
    <text evidence="8">The sequence shown here is derived from an EMBL/GenBank/DDBJ whole genome shotgun (WGS) entry which is preliminary data.</text>
</comment>
<dbReference type="PANTHER" id="PTHR11071:SF561">
    <property type="entry name" value="PEPTIDYL-PROLYL CIS-TRANS ISOMERASE D-RELATED"/>
    <property type="match status" value="1"/>
</dbReference>
<dbReference type="Pfam" id="PF00160">
    <property type="entry name" value="Pro_isomerase"/>
    <property type="match status" value="1"/>
</dbReference>
<feature type="signal peptide" evidence="6">
    <location>
        <begin position="1"/>
        <end position="27"/>
    </location>
</feature>
<feature type="domain" description="PPIase cyclophilin-type" evidence="7">
    <location>
        <begin position="38"/>
        <end position="201"/>
    </location>
</feature>
<dbReference type="Proteomes" id="UP001498398">
    <property type="component" value="Unassembled WGS sequence"/>
</dbReference>
<dbReference type="GO" id="GO:0003755">
    <property type="term" value="F:peptidyl-prolyl cis-trans isomerase activity"/>
    <property type="evidence" value="ECO:0007669"/>
    <property type="project" value="UniProtKB-EC"/>
</dbReference>
<evidence type="ECO:0000313" key="8">
    <source>
        <dbReference type="EMBL" id="KAK7472722.1"/>
    </source>
</evidence>
<dbReference type="PRINTS" id="PR00153">
    <property type="entry name" value="CSAPPISMRASE"/>
</dbReference>
<dbReference type="InterPro" id="IPR020892">
    <property type="entry name" value="Cyclophilin-type_PPIase_CS"/>
</dbReference>
<organism evidence="8 9">
    <name type="scientific">Marasmiellus scandens</name>
    <dbReference type="NCBI Taxonomy" id="2682957"/>
    <lineage>
        <taxon>Eukaryota</taxon>
        <taxon>Fungi</taxon>
        <taxon>Dikarya</taxon>
        <taxon>Basidiomycota</taxon>
        <taxon>Agaricomycotina</taxon>
        <taxon>Agaricomycetes</taxon>
        <taxon>Agaricomycetidae</taxon>
        <taxon>Agaricales</taxon>
        <taxon>Marasmiineae</taxon>
        <taxon>Omphalotaceae</taxon>
        <taxon>Marasmiellus</taxon>
    </lineage>
</organism>
<dbReference type="EC" id="5.2.1.8" evidence="2"/>
<comment type="catalytic activity">
    <reaction evidence="1">
        <text>[protein]-peptidylproline (omega=180) = [protein]-peptidylproline (omega=0)</text>
        <dbReference type="Rhea" id="RHEA:16237"/>
        <dbReference type="Rhea" id="RHEA-COMP:10747"/>
        <dbReference type="Rhea" id="RHEA-COMP:10748"/>
        <dbReference type="ChEBI" id="CHEBI:83833"/>
        <dbReference type="ChEBI" id="CHEBI:83834"/>
        <dbReference type="EC" id="5.2.1.8"/>
    </reaction>
</comment>
<feature type="transmembrane region" description="Helical" evidence="5">
    <location>
        <begin position="259"/>
        <end position="280"/>
    </location>
</feature>
<dbReference type="Gene3D" id="2.40.100.10">
    <property type="entry name" value="Cyclophilin-like"/>
    <property type="match status" value="1"/>
</dbReference>
<gene>
    <name evidence="8" type="primary">CPR2</name>
    <name evidence="8" type="ORF">VKT23_000833</name>
</gene>
<evidence type="ECO:0000256" key="6">
    <source>
        <dbReference type="SAM" id="SignalP"/>
    </source>
</evidence>
<keyword evidence="4 8" id="KW-0413">Isomerase</keyword>
<dbReference type="SUPFAM" id="SSF50891">
    <property type="entry name" value="Cyclophilin-like"/>
    <property type="match status" value="1"/>
</dbReference>
<keyword evidence="5" id="KW-0812">Transmembrane</keyword>
<evidence type="ECO:0000259" key="7">
    <source>
        <dbReference type="PROSITE" id="PS50072"/>
    </source>
</evidence>
<dbReference type="EMBL" id="JBANRG010000001">
    <property type="protein sequence ID" value="KAK7472722.1"/>
    <property type="molecule type" value="Genomic_DNA"/>
</dbReference>
<evidence type="ECO:0000256" key="4">
    <source>
        <dbReference type="ARBA" id="ARBA00023235"/>
    </source>
</evidence>